<reference evidence="2 3" key="1">
    <citation type="submission" date="2020-03" db="EMBL/GenBank/DDBJ databases">
        <title>Whole genome shotgun sequence of Phytohabitans houttuyneae NBRC 108639.</title>
        <authorList>
            <person name="Komaki H."/>
            <person name="Tamura T."/>
        </authorList>
    </citation>
    <scope>NUCLEOTIDE SEQUENCE [LARGE SCALE GENOMIC DNA]</scope>
    <source>
        <strain evidence="2 3">NBRC 108639</strain>
    </source>
</reference>
<evidence type="ECO:0000259" key="1">
    <source>
        <dbReference type="Pfam" id="PF23621"/>
    </source>
</evidence>
<keyword evidence="3" id="KW-1185">Reference proteome</keyword>
<dbReference type="Proteomes" id="UP000482800">
    <property type="component" value="Unassembled WGS sequence"/>
</dbReference>
<evidence type="ECO:0000313" key="3">
    <source>
        <dbReference type="Proteomes" id="UP000482800"/>
    </source>
</evidence>
<protein>
    <recommendedName>
        <fullName evidence="1">BP74 N-terminal domain-containing protein</fullName>
    </recommendedName>
</protein>
<dbReference type="AlphaFoldDB" id="A0A6V8KNV8"/>
<dbReference type="InterPro" id="IPR056422">
    <property type="entry name" value="BP74_N"/>
</dbReference>
<feature type="domain" description="BP74 N-terminal" evidence="1">
    <location>
        <begin position="48"/>
        <end position="148"/>
    </location>
</feature>
<gene>
    <name evidence="2" type="ORF">Phou_084680</name>
</gene>
<comment type="caution">
    <text evidence="2">The sequence shown here is derived from an EMBL/GenBank/DDBJ whole genome shotgun (WGS) entry which is preliminary data.</text>
</comment>
<dbReference type="Pfam" id="PF23621">
    <property type="entry name" value="BP74_N"/>
    <property type="match status" value="1"/>
</dbReference>
<name>A0A6V8KNV8_9ACTN</name>
<proteinExistence type="predicted"/>
<evidence type="ECO:0000313" key="2">
    <source>
        <dbReference type="EMBL" id="GFJ84288.1"/>
    </source>
</evidence>
<sequence length="150" mass="16109">MDPLDPSHEEALLRARMTAVLSSLALTVAMAVSGTPAAAAPAGEYVATLRVGEGANTEYFRIHLVEAADVTAAFASLNLQSNQFPNGLIVRTGPEVNVGYSWHLDPADVEFVDFTIELCDGLPSDVESGALTSDRYCPWSARVVRMTRVR</sequence>
<reference evidence="2 3" key="2">
    <citation type="submission" date="2020-03" db="EMBL/GenBank/DDBJ databases">
        <authorList>
            <person name="Ichikawa N."/>
            <person name="Kimura A."/>
            <person name="Kitahashi Y."/>
            <person name="Uohara A."/>
        </authorList>
    </citation>
    <scope>NUCLEOTIDE SEQUENCE [LARGE SCALE GENOMIC DNA]</scope>
    <source>
        <strain evidence="2 3">NBRC 108639</strain>
    </source>
</reference>
<organism evidence="2 3">
    <name type="scientific">Phytohabitans houttuyneae</name>
    <dbReference type="NCBI Taxonomy" id="1076126"/>
    <lineage>
        <taxon>Bacteria</taxon>
        <taxon>Bacillati</taxon>
        <taxon>Actinomycetota</taxon>
        <taxon>Actinomycetes</taxon>
        <taxon>Micromonosporales</taxon>
        <taxon>Micromonosporaceae</taxon>
    </lineage>
</organism>
<accession>A0A6V8KNV8</accession>
<dbReference type="EMBL" id="BLPF01000003">
    <property type="protein sequence ID" value="GFJ84288.1"/>
    <property type="molecule type" value="Genomic_DNA"/>
</dbReference>